<dbReference type="InterPro" id="IPR010071">
    <property type="entry name" value="AA_adenyl_dom"/>
</dbReference>
<dbReference type="Pfam" id="PF13193">
    <property type="entry name" value="AMP-binding_C"/>
    <property type="match status" value="1"/>
</dbReference>
<dbReference type="PROSITE" id="PS50075">
    <property type="entry name" value="CARRIER"/>
    <property type="match status" value="1"/>
</dbReference>
<evidence type="ECO:0000256" key="3">
    <source>
        <dbReference type="ARBA" id="ARBA00022553"/>
    </source>
</evidence>
<dbReference type="SUPFAM" id="SSF56801">
    <property type="entry name" value="Acetyl-CoA synthetase-like"/>
    <property type="match status" value="2"/>
</dbReference>
<dbReference type="Pfam" id="PF00550">
    <property type="entry name" value="PP-binding"/>
    <property type="match status" value="1"/>
</dbReference>
<dbReference type="Gene3D" id="3.30.300.30">
    <property type="match status" value="1"/>
</dbReference>
<evidence type="ECO:0000256" key="4">
    <source>
        <dbReference type="SAM" id="MobiDB-lite"/>
    </source>
</evidence>
<feature type="compositionally biased region" description="Basic and acidic residues" evidence="4">
    <location>
        <begin position="120"/>
        <end position="133"/>
    </location>
</feature>
<reference evidence="7" key="1">
    <citation type="journal article" date="2020" name="Syst. Appl. Microbiol.">
        <title>Streptomyces alkaliterrae sp. nov., isolated from an alkaline soil, and emended descriptions of Streptomyces alkaliphilus, Streptomyces calidiresistens and Streptomyces durbertensis.</title>
        <authorList>
            <person name="Swiecimska M."/>
            <person name="Golinska P."/>
            <person name="Nouioui I."/>
            <person name="Wypij M."/>
            <person name="Rai M."/>
            <person name="Sangal V."/>
            <person name="Goodfellow M."/>
        </authorList>
    </citation>
    <scope>NUCLEOTIDE SEQUENCE [LARGE SCALE GENOMIC DNA]</scope>
    <source>
        <strain evidence="7">DSM 104538</strain>
    </source>
</reference>
<comment type="caution">
    <text evidence="6">The sequence shown here is derived from an EMBL/GenBank/DDBJ whole genome shotgun (WGS) entry which is preliminary data.</text>
</comment>
<dbReference type="InterPro" id="IPR023213">
    <property type="entry name" value="CAT-like_dom_sf"/>
</dbReference>
<dbReference type="PROSITE" id="PS00012">
    <property type="entry name" value="PHOSPHOPANTETHEINE"/>
    <property type="match status" value="1"/>
</dbReference>
<dbReference type="NCBIfam" id="TIGR01733">
    <property type="entry name" value="AA-adenyl-dom"/>
    <property type="match status" value="1"/>
</dbReference>
<evidence type="ECO:0000313" key="7">
    <source>
        <dbReference type="Proteomes" id="UP000766698"/>
    </source>
</evidence>
<name>A0ABR6EME6_9ACTN</name>
<dbReference type="EMBL" id="WMLF01000443">
    <property type="protein sequence ID" value="MBB1246257.1"/>
    <property type="molecule type" value="Genomic_DNA"/>
</dbReference>
<keyword evidence="3" id="KW-0597">Phosphoprotein</keyword>
<dbReference type="InterPro" id="IPR045851">
    <property type="entry name" value="AMP-bd_C_sf"/>
</dbReference>
<dbReference type="CDD" id="cd12117">
    <property type="entry name" value="A_NRPS_Srf_like"/>
    <property type="match status" value="1"/>
</dbReference>
<dbReference type="SUPFAM" id="SSF47336">
    <property type="entry name" value="ACP-like"/>
    <property type="match status" value="1"/>
</dbReference>
<dbReference type="InterPro" id="IPR000873">
    <property type="entry name" value="AMP-dep_synth/lig_dom"/>
</dbReference>
<gene>
    <name evidence="6" type="ORF">GL263_22260</name>
</gene>
<dbReference type="PANTHER" id="PTHR45527">
    <property type="entry name" value="NONRIBOSOMAL PEPTIDE SYNTHETASE"/>
    <property type="match status" value="1"/>
</dbReference>
<evidence type="ECO:0000313" key="6">
    <source>
        <dbReference type="EMBL" id="MBB1246257.1"/>
    </source>
</evidence>
<dbReference type="PANTHER" id="PTHR45527:SF1">
    <property type="entry name" value="FATTY ACID SYNTHASE"/>
    <property type="match status" value="1"/>
</dbReference>
<accession>A0ABR6EME6</accession>
<protein>
    <submittedName>
        <fullName evidence="6">Amino acid adenylation domain-containing protein</fullName>
    </submittedName>
</protein>
<dbReference type="InterPro" id="IPR006162">
    <property type="entry name" value="Ppantetheine_attach_site"/>
</dbReference>
<dbReference type="InterPro" id="IPR025110">
    <property type="entry name" value="AMP-bd_C"/>
</dbReference>
<dbReference type="Pfam" id="PF00501">
    <property type="entry name" value="AMP-binding"/>
    <property type="match status" value="1"/>
</dbReference>
<dbReference type="Gene3D" id="2.30.38.10">
    <property type="entry name" value="Luciferase, Domain 3"/>
    <property type="match status" value="1"/>
</dbReference>
<feature type="non-terminal residue" evidence="6">
    <location>
        <position position="1"/>
    </location>
</feature>
<feature type="region of interest" description="Disordered" evidence="4">
    <location>
        <begin position="102"/>
        <end position="135"/>
    </location>
</feature>
<dbReference type="SUPFAM" id="SSF52777">
    <property type="entry name" value="CoA-dependent acyltransferases"/>
    <property type="match status" value="4"/>
</dbReference>
<proteinExistence type="predicted"/>
<dbReference type="Pfam" id="PF00668">
    <property type="entry name" value="Condensation"/>
    <property type="match status" value="2"/>
</dbReference>
<evidence type="ECO:0000259" key="5">
    <source>
        <dbReference type="PROSITE" id="PS50075"/>
    </source>
</evidence>
<dbReference type="Gene3D" id="3.30.559.10">
    <property type="entry name" value="Chloramphenicol acetyltransferase-like domain"/>
    <property type="match status" value="2"/>
</dbReference>
<dbReference type="InterPro" id="IPR001242">
    <property type="entry name" value="Condensation_dom"/>
</dbReference>
<dbReference type="Gene3D" id="3.30.559.30">
    <property type="entry name" value="Nonribosomal peptide synthetase, condensation domain"/>
    <property type="match status" value="2"/>
</dbReference>
<dbReference type="InterPro" id="IPR009081">
    <property type="entry name" value="PP-bd_ACP"/>
</dbReference>
<keyword evidence="7" id="KW-1185">Reference proteome</keyword>
<dbReference type="Proteomes" id="UP000766698">
    <property type="component" value="Unassembled WGS sequence"/>
</dbReference>
<organism evidence="6 7">
    <name type="scientific">Streptomyces durbertensis</name>
    <dbReference type="NCBI Taxonomy" id="2448886"/>
    <lineage>
        <taxon>Bacteria</taxon>
        <taxon>Bacillati</taxon>
        <taxon>Actinomycetota</taxon>
        <taxon>Actinomycetes</taxon>
        <taxon>Kitasatosporales</taxon>
        <taxon>Streptomycetaceae</taxon>
        <taxon>Streptomyces</taxon>
    </lineage>
</organism>
<evidence type="ECO:0000256" key="1">
    <source>
        <dbReference type="ARBA" id="ARBA00001957"/>
    </source>
</evidence>
<comment type="cofactor">
    <cofactor evidence="1">
        <name>pantetheine 4'-phosphate</name>
        <dbReference type="ChEBI" id="CHEBI:47942"/>
    </cofactor>
</comment>
<sequence>AERAQRFDVRSAPLCRMSVHVLSEDAFQWTVTDHHAILDGWSLASTLAEITDTYHSLLRGEDAPAPPLRSTYRDYIAAERAALNSTTSAAYWHNLLAERPQGTLPRWPADRPPHPSLSGERQEGESHHHDEASGRGALVSTVPAELVAELETAAGRVGVPLKAVLLAAHLRVLGLVTGASDVVTGLSSNGRLEETDGSEVRGLFLNSLPFRLRLPEGSWADLARAVFAAERAALPHRRYPMPALQRALGGEPLFETGFVYNHFSHVEDLADSGRAAVSIPGARDEIAAGVARTSFPLHVAMSREPGETGMRVELEYDARQFAAEQVRLLRDYHLRALTALARTPEADHRQTDLLSGSERALLTLWNNTTTPVPDSPVHELVAARAAATPERTAVVAGDRSLGYGELDALANRLAHRLRELGTGPETYVGVCLERSPELVVALLAVLKAGGAYVPMDPAFPATRLAHMARQADVRVLLVAPGTSDRLPAGPWRTVVLDDDVLVDDGVPRRAPEHGAGPDNACYTIFTSGSTGLPKGVVTRHRNVTELLYGGASMDLREDDTLLQIATIAFDVSTFEIWAPLVAGARLVLAPSGPYEPGDLAEWVARYDVTVLHATASLFALLVDQQPQSLDGLRKLLTGSETVSPAHTARALARRPELEVVNCWGPTETTTFSVCGTFTAENLPTGPLPLGTPLANTEVWVLDEAGLPVPVGSPGELYVSGPCLARGYLGNPELTAERFQPHPFRSSGSHRLYRTGDRGRWSVDGQVEFLGRVDHMVKIRGYRVEPGEVAAALGDHPRVRHCVVTAPRDAAGRADLVAYVVTEGEAPTAGALRSTLRERLPEYMVPRAFVFLDDLPLTPQGKVDRGRLPAPSGERPDLEVAFEPARPGTEEQLAGIWSEVLGVDRVGRHDNFFDLGGDSIRSIQVLGKARDAGLVLGLPELFRAPTLAGLGGLVTVDAAGGVDRSAVPVTEPFGLVSAEDRARLPEGLEDAYPMAELQLGMVYEMERDPDLNPYHNVSSLKVGERFEEEPFRRALALVVARHAVLRTSFDLSRFSEPLQLVHARAEVPLTVADLRGADPEDQRSAVAEHVRTEGRNLFSLASAPLCRMSVHVLSEDAFQWTVTDHHAILDGWSLASTLAEITDTYHALLRDENAPAPPLRSTYRDYIAAERAALNSTASAAYWHNLLAERPQGALPRWPAETRTSENTQGHGELFAALPRELCDQLEQVAERAGVPVKSVLLAAYLRALSVATGTTDVVTGLSVNGRLETSGGTDVRGLFLNTVPLRLRLSDGTWLDLVRAVFEAEREMLPHRRYPMSALQRALGGKPLFETGFVYNHFRQIGELVEGAGAEQGAGDPVDGAGRTHFPLLVAVSREPGHAGMRLELQYDSRELAARQVALVRDYYVRVLEMVVSDPDAPFGQVGVLGDSELSLLGSWAGAGARFPVSAVHEAVVRRAVEVPGEVAVVCGGESLSYGELVVRAGRVA</sequence>
<dbReference type="Gene3D" id="1.10.1200.10">
    <property type="entry name" value="ACP-like"/>
    <property type="match status" value="1"/>
</dbReference>
<feature type="non-terminal residue" evidence="6">
    <location>
        <position position="1485"/>
    </location>
</feature>
<evidence type="ECO:0000256" key="2">
    <source>
        <dbReference type="ARBA" id="ARBA00022450"/>
    </source>
</evidence>
<dbReference type="Gene3D" id="3.40.50.980">
    <property type="match status" value="2"/>
</dbReference>
<dbReference type="InterPro" id="IPR036736">
    <property type="entry name" value="ACP-like_sf"/>
</dbReference>
<keyword evidence="2" id="KW-0596">Phosphopantetheine</keyword>
<feature type="domain" description="Carrier" evidence="5">
    <location>
        <begin position="883"/>
        <end position="957"/>
    </location>
</feature>